<keyword evidence="2" id="KW-1185">Reference proteome</keyword>
<sequence length="94" mass="10435">MGIVEAKDNEFRHEGASVVYHIGLEVQGLKAGARVMVIGSCLFKTRLILSENLWEKIPGGLSFNDAAGMPCVFSTPKYYIFDIGKLKRDRFVSP</sequence>
<proteinExistence type="predicted"/>
<dbReference type="EMBL" id="JAPZBT010000006">
    <property type="protein sequence ID" value="KAJ5356980.1"/>
    <property type="molecule type" value="Genomic_DNA"/>
</dbReference>
<reference evidence="1" key="1">
    <citation type="submission" date="2022-12" db="EMBL/GenBank/DDBJ databases">
        <authorList>
            <person name="Petersen C."/>
        </authorList>
    </citation>
    <scope>NUCLEOTIDE SEQUENCE</scope>
    <source>
        <strain evidence="1">IBT 3081</strain>
    </source>
</reference>
<name>A0A9W9UVJ7_9EURO</name>
<dbReference type="Proteomes" id="UP001147752">
    <property type="component" value="Unassembled WGS sequence"/>
</dbReference>
<dbReference type="Gene3D" id="3.40.50.720">
    <property type="entry name" value="NAD(P)-binding Rossmann-like Domain"/>
    <property type="match status" value="1"/>
</dbReference>
<dbReference type="InterPro" id="IPR011032">
    <property type="entry name" value="GroES-like_sf"/>
</dbReference>
<accession>A0A9W9UVJ7</accession>
<dbReference type="RefSeq" id="XP_056575127.1">
    <property type="nucleotide sequence ID" value="XM_056729312.1"/>
</dbReference>
<evidence type="ECO:0000313" key="2">
    <source>
        <dbReference type="Proteomes" id="UP001147752"/>
    </source>
</evidence>
<dbReference type="Gene3D" id="3.90.180.10">
    <property type="entry name" value="Medium-chain alcohol dehydrogenases, catalytic domain"/>
    <property type="match status" value="1"/>
</dbReference>
<dbReference type="AlphaFoldDB" id="A0A9W9UVJ7"/>
<reference evidence="1" key="2">
    <citation type="journal article" date="2023" name="IMA Fungus">
        <title>Comparative genomic study of the Penicillium genus elucidates a diverse pangenome and 15 lateral gene transfer events.</title>
        <authorList>
            <person name="Petersen C."/>
            <person name="Sorensen T."/>
            <person name="Nielsen M.R."/>
            <person name="Sondergaard T.E."/>
            <person name="Sorensen J.L."/>
            <person name="Fitzpatrick D.A."/>
            <person name="Frisvad J.C."/>
            <person name="Nielsen K.L."/>
        </authorList>
    </citation>
    <scope>NUCLEOTIDE SEQUENCE</scope>
    <source>
        <strain evidence="1">IBT 3081</strain>
    </source>
</reference>
<comment type="caution">
    <text evidence="1">The sequence shown here is derived from an EMBL/GenBank/DDBJ whole genome shotgun (WGS) entry which is preliminary data.</text>
</comment>
<organism evidence="1 2">
    <name type="scientific">Penicillium concentricum</name>
    <dbReference type="NCBI Taxonomy" id="293559"/>
    <lineage>
        <taxon>Eukaryota</taxon>
        <taxon>Fungi</taxon>
        <taxon>Dikarya</taxon>
        <taxon>Ascomycota</taxon>
        <taxon>Pezizomycotina</taxon>
        <taxon>Eurotiomycetes</taxon>
        <taxon>Eurotiomycetidae</taxon>
        <taxon>Eurotiales</taxon>
        <taxon>Aspergillaceae</taxon>
        <taxon>Penicillium</taxon>
    </lineage>
</organism>
<dbReference type="SUPFAM" id="SSF50129">
    <property type="entry name" value="GroES-like"/>
    <property type="match status" value="1"/>
</dbReference>
<gene>
    <name evidence="1" type="ORF">N7517_011589</name>
</gene>
<evidence type="ECO:0000313" key="1">
    <source>
        <dbReference type="EMBL" id="KAJ5356980.1"/>
    </source>
</evidence>
<dbReference type="GeneID" id="81468495"/>
<protein>
    <submittedName>
        <fullName evidence="1">Uncharacterized protein</fullName>
    </submittedName>
</protein>